<dbReference type="SUPFAM" id="SSF161098">
    <property type="entry name" value="MetI-like"/>
    <property type="match status" value="1"/>
</dbReference>
<dbReference type="InterPro" id="IPR051204">
    <property type="entry name" value="ABC_transp_perm/SBD"/>
</dbReference>
<feature type="domain" description="ABC transmembrane type-1" evidence="7">
    <location>
        <begin position="19"/>
        <end position="198"/>
    </location>
</feature>
<feature type="transmembrane region" description="Helical" evidence="6">
    <location>
        <begin position="87"/>
        <end position="112"/>
    </location>
</feature>
<comment type="similarity">
    <text evidence="6">Belongs to the binding-protein-dependent transport system permease family.</text>
</comment>
<evidence type="ECO:0000313" key="9">
    <source>
        <dbReference type="Proteomes" id="UP001652442"/>
    </source>
</evidence>
<keyword evidence="5 6" id="KW-0472">Membrane</keyword>
<sequence length="210" mass="22900">MQVYIDYFVNNWQTYFQMVWQHIYISLTAVGLAVVIGVPCGILCLSFPRVKKFIMTFFSTLRIVPSLAVLVILIPVMGIGMKPALTALTVLAVPPVLIQTTLGFAQVPAFMIETAKAVGMDEKRMFYQVQFPLAMPYIMGGIKMAASEVIASAALAAYIGSGGLGVLIYNGISLMKTEYLVIGAVSVAALTLLGQLLLGKIEKWFLKYSM</sequence>
<keyword evidence="3 6" id="KW-0812">Transmembrane</keyword>
<dbReference type="Gene3D" id="1.10.3720.10">
    <property type="entry name" value="MetI-like"/>
    <property type="match status" value="1"/>
</dbReference>
<dbReference type="Pfam" id="PF00528">
    <property type="entry name" value="BPD_transp_1"/>
    <property type="match status" value="1"/>
</dbReference>
<proteinExistence type="inferred from homology"/>
<keyword evidence="2 6" id="KW-0813">Transport</keyword>
<dbReference type="PANTHER" id="PTHR30177">
    <property type="entry name" value="GLYCINE BETAINE/L-PROLINE TRANSPORT SYSTEM PERMEASE PROTEIN PROW"/>
    <property type="match status" value="1"/>
</dbReference>
<protein>
    <submittedName>
        <fullName evidence="8">ABC transporter permease</fullName>
    </submittedName>
</protein>
<dbReference type="Proteomes" id="UP001652442">
    <property type="component" value="Unassembled WGS sequence"/>
</dbReference>
<evidence type="ECO:0000313" key="8">
    <source>
        <dbReference type="EMBL" id="MCU6763148.1"/>
    </source>
</evidence>
<feature type="transmembrane region" description="Helical" evidence="6">
    <location>
        <begin position="179"/>
        <end position="198"/>
    </location>
</feature>
<dbReference type="RefSeq" id="WP_158425790.1">
    <property type="nucleotide sequence ID" value="NZ_JAOQJQ010000005.1"/>
</dbReference>
<evidence type="ECO:0000256" key="3">
    <source>
        <dbReference type="ARBA" id="ARBA00022692"/>
    </source>
</evidence>
<comment type="subcellular location">
    <subcellularLocation>
        <location evidence="6">Cell membrane</location>
        <topology evidence="6">Multi-pass membrane protein</topology>
    </subcellularLocation>
    <subcellularLocation>
        <location evidence="1">Membrane</location>
        <topology evidence="1">Multi-pass membrane protein</topology>
    </subcellularLocation>
</comment>
<feature type="transmembrane region" description="Helical" evidence="6">
    <location>
        <begin position="59"/>
        <end position="81"/>
    </location>
</feature>
<dbReference type="PROSITE" id="PS50928">
    <property type="entry name" value="ABC_TM1"/>
    <property type="match status" value="1"/>
</dbReference>
<evidence type="ECO:0000256" key="2">
    <source>
        <dbReference type="ARBA" id="ARBA00022448"/>
    </source>
</evidence>
<organism evidence="8 9">
    <name type="scientific">Brotonthovivens ammoniilytica</name>
    <dbReference type="NCBI Taxonomy" id="2981725"/>
    <lineage>
        <taxon>Bacteria</taxon>
        <taxon>Bacillati</taxon>
        <taxon>Bacillota</taxon>
        <taxon>Clostridia</taxon>
        <taxon>Lachnospirales</taxon>
        <taxon>Lachnospiraceae</taxon>
        <taxon>Brotonthovivens</taxon>
    </lineage>
</organism>
<evidence type="ECO:0000256" key="1">
    <source>
        <dbReference type="ARBA" id="ARBA00004141"/>
    </source>
</evidence>
<keyword evidence="4 6" id="KW-1133">Transmembrane helix</keyword>
<dbReference type="EMBL" id="JAOQJQ010000005">
    <property type="protein sequence ID" value="MCU6763148.1"/>
    <property type="molecule type" value="Genomic_DNA"/>
</dbReference>
<reference evidence="8 9" key="1">
    <citation type="journal article" date="2021" name="ISME Commun">
        <title>Automated analysis of genomic sequences facilitates high-throughput and comprehensive description of bacteria.</title>
        <authorList>
            <person name="Hitch T.C.A."/>
        </authorList>
    </citation>
    <scope>NUCLEOTIDE SEQUENCE [LARGE SCALE GENOMIC DNA]</scope>
    <source>
        <strain evidence="8 9">Sanger_109</strain>
    </source>
</reference>
<dbReference type="InterPro" id="IPR000515">
    <property type="entry name" value="MetI-like"/>
</dbReference>
<dbReference type="PANTHER" id="PTHR30177:SF4">
    <property type="entry name" value="OSMOPROTECTANT IMPORT PERMEASE PROTEIN OSMW"/>
    <property type="match status" value="1"/>
</dbReference>
<evidence type="ECO:0000256" key="5">
    <source>
        <dbReference type="ARBA" id="ARBA00023136"/>
    </source>
</evidence>
<keyword evidence="9" id="KW-1185">Reference proteome</keyword>
<gene>
    <name evidence="8" type="ORF">OCV88_12570</name>
</gene>
<accession>A0ABT2TLP6</accession>
<name>A0ABT2TLP6_9FIRM</name>
<evidence type="ECO:0000256" key="4">
    <source>
        <dbReference type="ARBA" id="ARBA00022989"/>
    </source>
</evidence>
<comment type="caution">
    <text evidence="8">The sequence shown here is derived from an EMBL/GenBank/DDBJ whole genome shotgun (WGS) entry which is preliminary data.</text>
</comment>
<evidence type="ECO:0000256" key="6">
    <source>
        <dbReference type="RuleBase" id="RU363032"/>
    </source>
</evidence>
<dbReference type="CDD" id="cd06261">
    <property type="entry name" value="TM_PBP2"/>
    <property type="match status" value="1"/>
</dbReference>
<feature type="transmembrane region" description="Helical" evidence="6">
    <location>
        <begin position="23"/>
        <end position="47"/>
    </location>
</feature>
<dbReference type="InterPro" id="IPR035906">
    <property type="entry name" value="MetI-like_sf"/>
</dbReference>
<evidence type="ECO:0000259" key="7">
    <source>
        <dbReference type="PROSITE" id="PS50928"/>
    </source>
</evidence>